<keyword evidence="1" id="KW-0732">Signal</keyword>
<dbReference type="InterPro" id="IPR010496">
    <property type="entry name" value="AL/BT2_dom"/>
</dbReference>
<dbReference type="Pfam" id="PF06439">
    <property type="entry name" value="3keto-disac_hyd"/>
    <property type="match status" value="1"/>
</dbReference>
<proteinExistence type="predicted"/>
<dbReference type="AlphaFoldDB" id="A0A2S7K846"/>
<dbReference type="EMBL" id="PJCH01000005">
    <property type="protein sequence ID" value="PQA88639.1"/>
    <property type="molecule type" value="Genomic_DNA"/>
</dbReference>
<evidence type="ECO:0000313" key="3">
    <source>
        <dbReference type="EMBL" id="PQA88639.1"/>
    </source>
</evidence>
<protein>
    <recommendedName>
        <fullName evidence="2">3-keto-alpha-glucoside-1,2-lyase/3-keto-2-hydroxy-glucal hydratase domain-containing protein</fullName>
    </recommendedName>
</protein>
<sequence length="372" mass="41093">MRLTPATLFLSLTPVCACAQSGSAPETLDFDGKTWRVTAQEARAETYNGREILVLKGGRVWLDDIAFKDGVIEFDAAYDEVQGFIGPLWRAESDRRFEEIYFRSHLNEKPDAVQYTPVENGNSAWQIFSDENAIAPVSQNYDDWNHVKVVVKGDKADFYFNGDEPALHVPDLKTDVKSGYVGLRVTGAATVRFSNIVFRPLRKGEKIVGEAKETAPLPEGLIKKWSVSSVFPEAEIADALTLRPSAGADLSWAPLAVETNGIANISRLHERLPGADSTVFIRLTINSDAAQMKELRFGYSDRVRIYLNGKRVYFGDAGWAVRDYRFLGTVGFFDIAGLDLKQGDNELMIAVSETFGGWAFAGAIADQNGIGF</sequence>
<dbReference type="GO" id="GO:0016787">
    <property type="term" value="F:hydrolase activity"/>
    <property type="evidence" value="ECO:0007669"/>
    <property type="project" value="InterPro"/>
</dbReference>
<dbReference type="Gene3D" id="2.60.120.560">
    <property type="entry name" value="Exo-inulinase, domain 1"/>
    <property type="match status" value="1"/>
</dbReference>
<dbReference type="RefSeq" id="WP_104829881.1">
    <property type="nucleotide sequence ID" value="NZ_PJCH01000005.1"/>
</dbReference>
<feature type="signal peptide" evidence="1">
    <location>
        <begin position="1"/>
        <end position="19"/>
    </location>
</feature>
<dbReference type="Proteomes" id="UP000239504">
    <property type="component" value="Unassembled WGS sequence"/>
</dbReference>
<feature type="chain" id="PRO_5015577821" description="3-keto-alpha-glucoside-1,2-lyase/3-keto-2-hydroxy-glucal hydratase domain-containing protein" evidence="1">
    <location>
        <begin position="20"/>
        <end position="372"/>
    </location>
</feature>
<dbReference type="OrthoDB" id="118532at2"/>
<comment type="caution">
    <text evidence="3">The sequence shown here is derived from an EMBL/GenBank/DDBJ whole genome shotgun (WGS) entry which is preliminary data.</text>
</comment>
<feature type="domain" description="3-keto-alpha-glucoside-1,2-lyase/3-keto-2-hydroxy-glucal hydratase" evidence="2">
    <location>
        <begin position="30"/>
        <end position="198"/>
    </location>
</feature>
<evidence type="ECO:0000313" key="4">
    <source>
        <dbReference type="Proteomes" id="UP000239504"/>
    </source>
</evidence>
<organism evidence="3 4">
    <name type="scientific">Hyphococcus luteus</name>
    <dbReference type="NCBI Taxonomy" id="2058213"/>
    <lineage>
        <taxon>Bacteria</taxon>
        <taxon>Pseudomonadati</taxon>
        <taxon>Pseudomonadota</taxon>
        <taxon>Alphaproteobacteria</taxon>
        <taxon>Parvularculales</taxon>
        <taxon>Parvularculaceae</taxon>
        <taxon>Hyphococcus</taxon>
    </lineage>
</organism>
<reference evidence="3 4" key="1">
    <citation type="submission" date="2017-12" db="EMBL/GenBank/DDBJ databases">
        <authorList>
            <person name="Hurst M.R.H."/>
        </authorList>
    </citation>
    <scope>NUCLEOTIDE SEQUENCE [LARGE SCALE GENOMIC DNA]</scope>
    <source>
        <strain evidence="3 4">SY-3-19</strain>
    </source>
</reference>
<name>A0A2S7K846_9PROT</name>
<keyword evidence="4" id="KW-1185">Reference proteome</keyword>
<evidence type="ECO:0000256" key="1">
    <source>
        <dbReference type="SAM" id="SignalP"/>
    </source>
</evidence>
<evidence type="ECO:0000259" key="2">
    <source>
        <dbReference type="Pfam" id="PF06439"/>
    </source>
</evidence>
<gene>
    <name evidence="3" type="ORF">CW354_10185</name>
</gene>
<accession>A0A2S7K846</accession>